<sequence>MSADFEYAVYHIKHHTRDINFVGKYALPRLPRKLGYKCVLTDEGSEDHFARYPIFFPDFLRGKTAAMGASWVDGDADKPTNVLRAMGTVRGSYDANGGDVCYFSSTRPISLSAPAAKLRLTPHLRYSTRQEVVESKGTAKMALVYTPLTIGFQKRLSREVQAALTVRSMSMSCWLL</sequence>
<gene>
    <name evidence="1" type="ORF">EHS25_001703</name>
</gene>
<dbReference type="AlphaFoldDB" id="A0A427YF54"/>
<name>A0A427YF54_9TREE</name>
<protein>
    <submittedName>
        <fullName evidence="1">Uncharacterized protein</fullName>
    </submittedName>
</protein>
<dbReference type="OrthoDB" id="409189at2759"/>
<evidence type="ECO:0000313" key="2">
    <source>
        <dbReference type="Proteomes" id="UP000279259"/>
    </source>
</evidence>
<comment type="caution">
    <text evidence="1">The sequence shown here is derived from an EMBL/GenBank/DDBJ whole genome shotgun (WGS) entry which is preliminary data.</text>
</comment>
<organism evidence="1 2">
    <name type="scientific">Saitozyma podzolica</name>
    <dbReference type="NCBI Taxonomy" id="1890683"/>
    <lineage>
        <taxon>Eukaryota</taxon>
        <taxon>Fungi</taxon>
        <taxon>Dikarya</taxon>
        <taxon>Basidiomycota</taxon>
        <taxon>Agaricomycotina</taxon>
        <taxon>Tremellomycetes</taxon>
        <taxon>Tremellales</taxon>
        <taxon>Trimorphomycetaceae</taxon>
        <taxon>Saitozyma</taxon>
    </lineage>
</organism>
<dbReference type="Proteomes" id="UP000279259">
    <property type="component" value="Unassembled WGS sequence"/>
</dbReference>
<proteinExistence type="predicted"/>
<dbReference type="STRING" id="1890683.A0A427YF54"/>
<accession>A0A427YF54</accession>
<reference evidence="1 2" key="1">
    <citation type="submission" date="2018-11" db="EMBL/GenBank/DDBJ databases">
        <title>Genome sequence of Saitozyma podzolica DSM 27192.</title>
        <authorList>
            <person name="Aliyu H."/>
            <person name="Gorte O."/>
            <person name="Ochsenreither K."/>
        </authorList>
    </citation>
    <scope>NUCLEOTIDE SEQUENCE [LARGE SCALE GENOMIC DNA]</scope>
    <source>
        <strain evidence="1 2">DSM 27192</strain>
    </source>
</reference>
<keyword evidence="2" id="KW-1185">Reference proteome</keyword>
<evidence type="ECO:0000313" key="1">
    <source>
        <dbReference type="EMBL" id="RSH89718.1"/>
    </source>
</evidence>
<dbReference type="EMBL" id="RSCD01000012">
    <property type="protein sequence ID" value="RSH89718.1"/>
    <property type="molecule type" value="Genomic_DNA"/>
</dbReference>